<evidence type="ECO:0000313" key="11">
    <source>
        <dbReference type="EMBL" id="QIP08295.1"/>
    </source>
</evidence>
<evidence type="ECO:0000256" key="5">
    <source>
        <dbReference type="ARBA" id="ARBA00022692"/>
    </source>
</evidence>
<evidence type="ECO:0000313" key="12">
    <source>
        <dbReference type="Proteomes" id="UP000500895"/>
    </source>
</evidence>
<sequence length="183" mass="19750">MASIEIKEVAPDGAVHLIDNVSSGPGPVEKVSEALCAILLIAMIILIGAEAIARNVFATSLQITDEIGGYLLVATTFLSMSVAEAHGAFHRVELVQARLGQSARLVSQIVFDLMSLVASALITWQLTRLVMNSWRSEDVAPTPLQTPLWMPETTMAIGMFLLCLALVRTILTKVRRLRGSAQP</sequence>
<organism evidence="11 12">
    <name type="scientific">Bradyrhizobium symbiodeficiens</name>
    <dbReference type="NCBI Taxonomy" id="1404367"/>
    <lineage>
        <taxon>Bacteria</taxon>
        <taxon>Pseudomonadati</taxon>
        <taxon>Pseudomonadota</taxon>
        <taxon>Alphaproteobacteria</taxon>
        <taxon>Hyphomicrobiales</taxon>
        <taxon>Nitrobacteraceae</taxon>
        <taxon>Bradyrhizobium</taxon>
    </lineage>
</organism>
<dbReference type="InterPro" id="IPR055348">
    <property type="entry name" value="DctQ"/>
</dbReference>
<proteinExistence type="inferred from homology"/>
<feature type="transmembrane region" description="Helical" evidence="9">
    <location>
        <begin position="109"/>
        <end position="127"/>
    </location>
</feature>
<dbReference type="AlphaFoldDB" id="A0A6G9A7L4"/>
<evidence type="ECO:0000256" key="9">
    <source>
        <dbReference type="RuleBase" id="RU369079"/>
    </source>
</evidence>
<evidence type="ECO:0000256" key="3">
    <source>
        <dbReference type="ARBA" id="ARBA00022475"/>
    </source>
</evidence>
<dbReference type="GO" id="GO:0005886">
    <property type="term" value="C:plasma membrane"/>
    <property type="evidence" value="ECO:0007669"/>
    <property type="project" value="UniProtKB-SubCell"/>
</dbReference>
<feature type="transmembrane region" description="Helical" evidence="9">
    <location>
        <begin position="147"/>
        <end position="171"/>
    </location>
</feature>
<keyword evidence="5 9" id="KW-0812">Transmembrane</keyword>
<feature type="transmembrane region" description="Helical" evidence="9">
    <location>
        <begin position="69"/>
        <end position="89"/>
    </location>
</feature>
<evidence type="ECO:0000256" key="7">
    <source>
        <dbReference type="ARBA" id="ARBA00023136"/>
    </source>
</evidence>
<dbReference type="EMBL" id="CP050066">
    <property type="protein sequence ID" value="QIP08295.1"/>
    <property type="molecule type" value="Genomic_DNA"/>
</dbReference>
<comment type="subunit">
    <text evidence="9">The complex comprises the extracytoplasmic solute receptor protein and the two transmembrane proteins.</text>
</comment>
<feature type="transmembrane region" description="Helical" evidence="9">
    <location>
        <begin position="34"/>
        <end position="57"/>
    </location>
</feature>
<keyword evidence="4 9" id="KW-0997">Cell inner membrane</keyword>
<keyword evidence="2 9" id="KW-0813">Transport</keyword>
<evidence type="ECO:0000256" key="4">
    <source>
        <dbReference type="ARBA" id="ARBA00022519"/>
    </source>
</evidence>
<name>A0A6G9A7L4_9BRAD</name>
<comment type="subcellular location">
    <subcellularLocation>
        <location evidence="1 9">Cell inner membrane</location>
        <topology evidence="1 9">Multi-pass membrane protein</topology>
    </subcellularLocation>
</comment>
<gene>
    <name evidence="11" type="ORF">HAV00_19370</name>
</gene>
<comment type="function">
    <text evidence="9">Part of the tripartite ATP-independent periplasmic (TRAP) transport system.</text>
</comment>
<dbReference type="GO" id="GO:0015740">
    <property type="term" value="P:C4-dicarboxylate transport"/>
    <property type="evidence" value="ECO:0007669"/>
    <property type="project" value="TreeGrafter"/>
</dbReference>
<protein>
    <recommendedName>
        <fullName evidence="9">TRAP transporter small permease protein</fullName>
    </recommendedName>
</protein>
<dbReference type="RefSeq" id="WP_166468467.1">
    <property type="nucleotide sequence ID" value="NZ_CP050066.2"/>
</dbReference>
<evidence type="ECO:0000256" key="1">
    <source>
        <dbReference type="ARBA" id="ARBA00004429"/>
    </source>
</evidence>
<dbReference type="Proteomes" id="UP000500895">
    <property type="component" value="Chromosome"/>
</dbReference>
<feature type="domain" description="Tripartite ATP-independent periplasmic transporters DctQ component" evidence="10">
    <location>
        <begin position="43"/>
        <end position="175"/>
    </location>
</feature>
<dbReference type="InterPro" id="IPR007387">
    <property type="entry name" value="TRAP_DctQ"/>
</dbReference>
<evidence type="ECO:0000256" key="6">
    <source>
        <dbReference type="ARBA" id="ARBA00022989"/>
    </source>
</evidence>
<evidence type="ECO:0000256" key="2">
    <source>
        <dbReference type="ARBA" id="ARBA00022448"/>
    </source>
</evidence>
<accession>A0A6G9A7L4</accession>
<evidence type="ECO:0000256" key="8">
    <source>
        <dbReference type="ARBA" id="ARBA00038436"/>
    </source>
</evidence>
<keyword evidence="7 9" id="KW-0472">Membrane</keyword>
<dbReference type="Pfam" id="PF04290">
    <property type="entry name" value="DctQ"/>
    <property type="match status" value="1"/>
</dbReference>
<evidence type="ECO:0000259" key="10">
    <source>
        <dbReference type="Pfam" id="PF04290"/>
    </source>
</evidence>
<dbReference type="PANTHER" id="PTHR35011">
    <property type="entry name" value="2,3-DIKETO-L-GULONATE TRAP TRANSPORTER SMALL PERMEASE PROTEIN YIAM"/>
    <property type="match status" value="1"/>
</dbReference>
<dbReference type="GO" id="GO:0022857">
    <property type="term" value="F:transmembrane transporter activity"/>
    <property type="evidence" value="ECO:0007669"/>
    <property type="project" value="UniProtKB-UniRule"/>
</dbReference>
<comment type="similarity">
    <text evidence="8 9">Belongs to the TRAP transporter small permease family.</text>
</comment>
<keyword evidence="3" id="KW-1003">Cell membrane</keyword>
<keyword evidence="6 9" id="KW-1133">Transmembrane helix</keyword>
<dbReference type="PANTHER" id="PTHR35011:SF10">
    <property type="entry name" value="TRAP TRANSPORTER SMALL PERMEASE PROTEIN"/>
    <property type="match status" value="1"/>
</dbReference>
<reference evidence="11 12" key="1">
    <citation type="journal article" date="2020" name="Int. J. Syst. Evol. Microbiol.">
        <title>Description and complete genome sequences of Bradyrhizobium symbiodeficiens sp. nov., a non-symbiotic bacterium associated with legumes native to Canada.</title>
        <authorList>
            <person name="Bromfield E.S.P."/>
            <person name="Cloutier S."/>
            <person name="Nguyen H.D.T."/>
        </authorList>
    </citation>
    <scope>NUCLEOTIDE SEQUENCE [LARGE SCALE GENOMIC DNA]</scope>
    <source>
        <strain evidence="11 12">101S1MB</strain>
    </source>
</reference>